<evidence type="ECO:0000313" key="2">
    <source>
        <dbReference type="Proteomes" id="UP001244207"/>
    </source>
</evidence>
<name>A0AAD8UM43_GLOAC</name>
<keyword evidence="2" id="KW-1185">Reference proteome</keyword>
<dbReference type="RefSeq" id="XP_060365402.1">
    <property type="nucleotide sequence ID" value="XM_060508160.1"/>
</dbReference>
<accession>A0AAD8UM43</accession>
<protein>
    <submittedName>
        <fullName evidence="1">Uncharacterized protein</fullName>
    </submittedName>
</protein>
<gene>
    <name evidence="1" type="ORF">BDZ83DRAFT_619926</name>
</gene>
<dbReference type="Proteomes" id="UP001244207">
    <property type="component" value="Unassembled WGS sequence"/>
</dbReference>
<evidence type="ECO:0000313" key="1">
    <source>
        <dbReference type="EMBL" id="KAK1725347.1"/>
    </source>
</evidence>
<sequence>MPFRRPTHRATLTISLGSLLMARRALQINRQDSLLHYLMGVNPGPLRLQLQRSSLLRQLVIRQPRLHQTALQQRQQVLLRHPVPAPKVSAQVP</sequence>
<reference evidence="1" key="1">
    <citation type="submission" date="2021-12" db="EMBL/GenBank/DDBJ databases">
        <title>Comparative genomics, transcriptomics and evolutionary studies reveal genomic signatures of adaptation to plant cell wall in hemibiotrophic fungi.</title>
        <authorList>
            <consortium name="DOE Joint Genome Institute"/>
            <person name="Baroncelli R."/>
            <person name="Diaz J.F."/>
            <person name="Benocci T."/>
            <person name="Peng M."/>
            <person name="Battaglia E."/>
            <person name="Haridas S."/>
            <person name="Andreopoulos W."/>
            <person name="Labutti K."/>
            <person name="Pangilinan J."/>
            <person name="Floch G.L."/>
            <person name="Makela M.R."/>
            <person name="Henrissat B."/>
            <person name="Grigoriev I.V."/>
            <person name="Crouch J.A."/>
            <person name="De Vries R.P."/>
            <person name="Sukno S.A."/>
            <person name="Thon M.R."/>
        </authorList>
    </citation>
    <scope>NUCLEOTIDE SEQUENCE</scope>
    <source>
        <strain evidence="1">CBS 112980</strain>
    </source>
</reference>
<organism evidence="1 2">
    <name type="scientific">Glomerella acutata</name>
    <name type="common">Colletotrichum acutatum</name>
    <dbReference type="NCBI Taxonomy" id="27357"/>
    <lineage>
        <taxon>Eukaryota</taxon>
        <taxon>Fungi</taxon>
        <taxon>Dikarya</taxon>
        <taxon>Ascomycota</taxon>
        <taxon>Pezizomycotina</taxon>
        <taxon>Sordariomycetes</taxon>
        <taxon>Hypocreomycetidae</taxon>
        <taxon>Glomerellales</taxon>
        <taxon>Glomerellaceae</taxon>
        <taxon>Colletotrichum</taxon>
        <taxon>Colletotrichum acutatum species complex</taxon>
    </lineage>
</organism>
<dbReference type="EMBL" id="JAHMHS010000042">
    <property type="protein sequence ID" value="KAK1725347.1"/>
    <property type="molecule type" value="Genomic_DNA"/>
</dbReference>
<comment type="caution">
    <text evidence="1">The sequence shown here is derived from an EMBL/GenBank/DDBJ whole genome shotgun (WGS) entry which is preliminary data.</text>
</comment>
<proteinExistence type="predicted"/>
<dbReference type="AlphaFoldDB" id="A0AAD8UM43"/>
<dbReference type="GeneID" id="85392059"/>